<feature type="non-terminal residue" evidence="1">
    <location>
        <position position="1"/>
    </location>
</feature>
<dbReference type="AlphaFoldDB" id="A0A103XUP5"/>
<protein>
    <submittedName>
        <fullName evidence="1">Spc97/Spc98</fullName>
    </submittedName>
</protein>
<dbReference type="Proteomes" id="UP000243975">
    <property type="component" value="Unassembled WGS sequence"/>
</dbReference>
<evidence type="ECO:0000313" key="1">
    <source>
        <dbReference type="EMBL" id="KVH97250.1"/>
    </source>
</evidence>
<dbReference type="PANTHER" id="PTHR48237">
    <property type="entry name" value="GAMMA-TUBULIN COMPLEX COMPONENT"/>
    <property type="match status" value="1"/>
</dbReference>
<name>A0A103XUP5_CYNCS</name>
<organism evidence="1 2">
    <name type="scientific">Cynara cardunculus var. scolymus</name>
    <name type="common">Globe artichoke</name>
    <name type="synonym">Cynara scolymus</name>
    <dbReference type="NCBI Taxonomy" id="59895"/>
    <lineage>
        <taxon>Eukaryota</taxon>
        <taxon>Viridiplantae</taxon>
        <taxon>Streptophyta</taxon>
        <taxon>Embryophyta</taxon>
        <taxon>Tracheophyta</taxon>
        <taxon>Spermatophyta</taxon>
        <taxon>Magnoliopsida</taxon>
        <taxon>eudicotyledons</taxon>
        <taxon>Gunneridae</taxon>
        <taxon>Pentapetalae</taxon>
        <taxon>asterids</taxon>
        <taxon>campanulids</taxon>
        <taxon>Asterales</taxon>
        <taxon>Asteraceae</taxon>
        <taxon>Carduoideae</taxon>
        <taxon>Cardueae</taxon>
        <taxon>Carduinae</taxon>
        <taxon>Cynara</taxon>
    </lineage>
</organism>
<keyword evidence="2" id="KW-1185">Reference proteome</keyword>
<gene>
    <name evidence="1" type="ORF">Ccrd_000655</name>
</gene>
<dbReference type="STRING" id="59895.A0A103XUP5"/>
<proteinExistence type="predicted"/>
<reference evidence="1 2" key="1">
    <citation type="journal article" date="2016" name="Sci. Rep.">
        <title>The genome sequence of the outbreeding globe artichoke constructed de novo incorporating a phase-aware low-pass sequencing strategy of F1 progeny.</title>
        <authorList>
            <person name="Scaglione D."/>
            <person name="Reyes-Chin-Wo S."/>
            <person name="Acquadro A."/>
            <person name="Froenicke L."/>
            <person name="Portis E."/>
            <person name="Beitel C."/>
            <person name="Tirone M."/>
            <person name="Mauro R."/>
            <person name="Lo Monaco A."/>
            <person name="Mauromicale G."/>
            <person name="Faccioli P."/>
            <person name="Cattivelli L."/>
            <person name="Rieseberg L."/>
            <person name="Michelmore R."/>
            <person name="Lanteri S."/>
        </authorList>
    </citation>
    <scope>NUCLEOTIDE SEQUENCE [LARGE SCALE GENOMIC DNA]</scope>
    <source>
        <strain evidence="1">2C</strain>
    </source>
</reference>
<sequence>PSSRLSPPTTPLDSRIPLTLCRSISIEINIANGSRSRSLPDCLSRLLTPTAVGLRLPASLRLPSLSASSSPPVGLEVLETQYPLYMPRVEMLGDNQIEDVRWLCSLSESELDLLISLKEMAIRRASFVGHESLSKKFNLKMLRGLSFVLMQFLNERLGENTEVAESVSGCVDESNIVKHEISEEFQEMGVEELMAYIGPDRKKRIADLFGDDNDLVTGKKKKS</sequence>
<dbReference type="PANTHER" id="PTHR48237:SF1">
    <property type="entry name" value="SPC97_SPC98 FAMILY OF SPINDLE POLE BODY (SBP) COMPONENT"/>
    <property type="match status" value="1"/>
</dbReference>
<evidence type="ECO:0000313" key="2">
    <source>
        <dbReference type="Proteomes" id="UP000243975"/>
    </source>
</evidence>
<accession>A0A103XUP5</accession>
<feature type="non-terminal residue" evidence="1">
    <location>
        <position position="223"/>
    </location>
</feature>
<dbReference type="EMBL" id="LEKV01003846">
    <property type="protein sequence ID" value="KVH97250.1"/>
    <property type="molecule type" value="Genomic_DNA"/>
</dbReference>
<comment type="caution">
    <text evidence="1">The sequence shown here is derived from an EMBL/GenBank/DDBJ whole genome shotgun (WGS) entry which is preliminary data.</text>
</comment>
<dbReference type="Gramene" id="KVH97250">
    <property type="protein sequence ID" value="KVH97250"/>
    <property type="gene ID" value="Ccrd_000655"/>
</dbReference>